<organism evidence="1 2">
    <name type="scientific">Leucogyrophana mollusca</name>
    <dbReference type="NCBI Taxonomy" id="85980"/>
    <lineage>
        <taxon>Eukaryota</taxon>
        <taxon>Fungi</taxon>
        <taxon>Dikarya</taxon>
        <taxon>Basidiomycota</taxon>
        <taxon>Agaricomycotina</taxon>
        <taxon>Agaricomycetes</taxon>
        <taxon>Agaricomycetidae</taxon>
        <taxon>Boletales</taxon>
        <taxon>Boletales incertae sedis</taxon>
        <taxon>Leucogyrophana</taxon>
    </lineage>
</organism>
<keyword evidence="2" id="KW-1185">Reference proteome</keyword>
<dbReference type="EMBL" id="MU266388">
    <property type="protein sequence ID" value="KAH7926122.1"/>
    <property type="molecule type" value="Genomic_DNA"/>
</dbReference>
<dbReference type="Proteomes" id="UP000790709">
    <property type="component" value="Unassembled WGS sequence"/>
</dbReference>
<gene>
    <name evidence="1" type="ORF">BV22DRAFT_1033145</name>
</gene>
<evidence type="ECO:0000313" key="1">
    <source>
        <dbReference type="EMBL" id="KAH7926122.1"/>
    </source>
</evidence>
<name>A0ACB8BKU1_9AGAM</name>
<sequence>MGRILTALRQRERLPWSLLESAAIIALEDDSGHLFWSGASVLPRKSTTMFGNGSGLQVKPCHGVLGAPEIFYYHRDLTVYLQLVIYDTALSVCLSPMQDSHDVPVL</sequence>
<protein>
    <submittedName>
        <fullName evidence="1">Uncharacterized protein</fullName>
    </submittedName>
</protein>
<proteinExistence type="predicted"/>
<comment type="caution">
    <text evidence="1">The sequence shown here is derived from an EMBL/GenBank/DDBJ whole genome shotgun (WGS) entry which is preliminary data.</text>
</comment>
<evidence type="ECO:0000313" key="2">
    <source>
        <dbReference type="Proteomes" id="UP000790709"/>
    </source>
</evidence>
<accession>A0ACB8BKU1</accession>
<reference evidence="1" key="1">
    <citation type="journal article" date="2021" name="New Phytol.">
        <title>Evolutionary innovations through gain and loss of genes in the ectomycorrhizal Boletales.</title>
        <authorList>
            <person name="Wu G."/>
            <person name="Miyauchi S."/>
            <person name="Morin E."/>
            <person name="Kuo A."/>
            <person name="Drula E."/>
            <person name="Varga T."/>
            <person name="Kohler A."/>
            <person name="Feng B."/>
            <person name="Cao Y."/>
            <person name="Lipzen A."/>
            <person name="Daum C."/>
            <person name="Hundley H."/>
            <person name="Pangilinan J."/>
            <person name="Johnson J."/>
            <person name="Barry K."/>
            <person name="LaButti K."/>
            <person name="Ng V."/>
            <person name="Ahrendt S."/>
            <person name="Min B."/>
            <person name="Choi I.G."/>
            <person name="Park H."/>
            <person name="Plett J.M."/>
            <person name="Magnuson J."/>
            <person name="Spatafora J.W."/>
            <person name="Nagy L.G."/>
            <person name="Henrissat B."/>
            <person name="Grigoriev I.V."/>
            <person name="Yang Z.L."/>
            <person name="Xu J."/>
            <person name="Martin F.M."/>
        </authorList>
    </citation>
    <scope>NUCLEOTIDE SEQUENCE</scope>
    <source>
        <strain evidence="1">KUC20120723A-06</strain>
    </source>
</reference>